<gene>
    <name evidence="1" type="ORF">D2V17_18255</name>
</gene>
<dbReference type="EMBL" id="QXFM01000140">
    <property type="protein sequence ID" value="RIV80849.1"/>
    <property type="molecule type" value="Genomic_DNA"/>
</dbReference>
<comment type="caution">
    <text evidence="1">The sequence shown here is derived from an EMBL/GenBank/DDBJ whole genome shotgun (WGS) entry which is preliminary data.</text>
</comment>
<sequence length="261" mass="27552">MEEVKAIASAGNLDLRNDRCAVSLVFAAGTRPRASAIGALAARSDKFAVSHDPHKVNEVEEGWVELIANGLTFDLTGLNPEPAQVRPECAHLFGLAASAELSAGEPITIMPGPHLASARTMFPVLRTLAWLGALLAELPQVRAVVWHPARSWSDPHYFRASVLRWIEGGAFPGLGLTAIAPTADGGLTSEGLAIFTGQELVLAPELARDRAEGAKIALRLINWLAESGGVAESTSVMGPSGETLNLVPDREKQNVKVTASS</sequence>
<protein>
    <submittedName>
        <fullName evidence="1">Uncharacterized protein</fullName>
    </submittedName>
</protein>
<dbReference type="AlphaFoldDB" id="A0A3A1P0F3"/>
<reference evidence="1 2" key="1">
    <citation type="submission" date="2018-08" db="EMBL/GenBank/DDBJ databases">
        <title>Erythrobacter zhengii sp.nov., a bacterium isolated from deep-sea sediment.</title>
        <authorList>
            <person name="Fang C."/>
            <person name="Wu Y.-H."/>
            <person name="Sun C."/>
            <person name="Wang H."/>
            <person name="Cheng H."/>
            <person name="Meng F.-X."/>
            <person name="Wang C.-S."/>
            <person name="Xu X.-W."/>
        </authorList>
    </citation>
    <scope>NUCLEOTIDE SEQUENCE [LARGE SCALE GENOMIC DNA]</scope>
    <source>
        <strain evidence="1 2">CCTCC AB 2015396</strain>
    </source>
</reference>
<name>A0A3A1P0F3_9SPHN</name>
<evidence type="ECO:0000313" key="2">
    <source>
        <dbReference type="Proteomes" id="UP000265366"/>
    </source>
</evidence>
<organism evidence="1 2">
    <name type="scientific">Aurantiacibacter xanthus</name>
    <dbReference type="NCBI Taxonomy" id="1784712"/>
    <lineage>
        <taxon>Bacteria</taxon>
        <taxon>Pseudomonadati</taxon>
        <taxon>Pseudomonadota</taxon>
        <taxon>Alphaproteobacteria</taxon>
        <taxon>Sphingomonadales</taxon>
        <taxon>Erythrobacteraceae</taxon>
        <taxon>Aurantiacibacter</taxon>
    </lineage>
</organism>
<dbReference type="Proteomes" id="UP000265366">
    <property type="component" value="Unassembled WGS sequence"/>
</dbReference>
<keyword evidence="2" id="KW-1185">Reference proteome</keyword>
<accession>A0A3A1P0F3</accession>
<proteinExistence type="predicted"/>
<evidence type="ECO:0000313" key="1">
    <source>
        <dbReference type="EMBL" id="RIV80849.1"/>
    </source>
</evidence>